<sequence length="246" mass="28101">MAARRDGPSVIKAPTTKKSVKKTKKQGRKQKQKRSNGDDRGPRMVRHKWHISKVAEDWIFCHGMSPAQVLKISIRHGVLRDVFYGGLSSAGHLEDGIMKVCYLEDGIMIEDCLLLDTWKMKMVLWRIVFYWIPGRWYYEGLSSIGHLEDGIRKIVSYWTPGRWYYGGLSSNGRLEDDIMMEDCLLLVTWKMGLYTGVRSQRARIKNDSSKGCCKKGRGEGVFVSSNAASDTLIVGRGKRHQESKLR</sequence>
<dbReference type="Proteomes" id="UP001054837">
    <property type="component" value="Unassembled WGS sequence"/>
</dbReference>
<feature type="compositionally biased region" description="Basic residues" evidence="1">
    <location>
        <begin position="18"/>
        <end position="34"/>
    </location>
</feature>
<proteinExistence type="predicted"/>
<organism evidence="2 3">
    <name type="scientific">Caerostris darwini</name>
    <dbReference type="NCBI Taxonomy" id="1538125"/>
    <lineage>
        <taxon>Eukaryota</taxon>
        <taxon>Metazoa</taxon>
        <taxon>Ecdysozoa</taxon>
        <taxon>Arthropoda</taxon>
        <taxon>Chelicerata</taxon>
        <taxon>Arachnida</taxon>
        <taxon>Araneae</taxon>
        <taxon>Araneomorphae</taxon>
        <taxon>Entelegynae</taxon>
        <taxon>Araneoidea</taxon>
        <taxon>Araneidae</taxon>
        <taxon>Caerostris</taxon>
    </lineage>
</organism>
<dbReference type="EMBL" id="BPLQ01014670">
    <property type="protein sequence ID" value="GIY81975.1"/>
    <property type="molecule type" value="Genomic_DNA"/>
</dbReference>
<reference evidence="2 3" key="1">
    <citation type="submission" date="2021-06" db="EMBL/GenBank/DDBJ databases">
        <title>Caerostris darwini draft genome.</title>
        <authorList>
            <person name="Kono N."/>
            <person name="Arakawa K."/>
        </authorList>
    </citation>
    <scope>NUCLEOTIDE SEQUENCE [LARGE SCALE GENOMIC DNA]</scope>
</reference>
<protein>
    <submittedName>
        <fullName evidence="2">Uncharacterized protein</fullName>
    </submittedName>
</protein>
<gene>
    <name evidence="2" type="ORF">CDAR_43851</name>
</gene>
<dbReference type="AlphaFoldDB" id="A0AAV4WKN7"/>
<evidence type="ECO:0000313" key="3">
    <source>
        <dbReference type="Proteomes" id="UP001054837"/>
    </source>
</evidence>
<evidence type="ECO:0000256" key="1">
    <source>
        <dbReference type="SAM" id="MobiDB-lite"/>
    </source>
</evidence>
<evidence type="ECO:0000313" key="2">
    <source>
        <dbReference type="EMBL" id="GIY81975.1"/>
    </source>
</evidence>
<feature type="region of interest" description="Disordered" evidence="1">
    <location>
        <begin position="1"/>
        <end position="43"/>
    </location>
</feature>
<name>A0AAV4WKN7_9ARAC</name>
<comment type="caution">
    <text evidence="2">The sequence shown here is derived from an EMBL/GenBank/DDBJ whole genome shotgun (WGS) entry which is preliminary data.</text>
</comment>
<keyword evidence="3" id="KW-1185">Reference proteome</keyword>
<accession>A0AAV4WKN7</accession>